<accession>A0A0N0XBN0</accession>
<evidence type="ECO:0000313" key="2">
    <source>
        <dbReference type="Proteomes" id="UP000037891"/>
    </source>
</evidence>
<evidence type="ECO:0000313" key="1">
    <source>
        <dbReference type="EMBL" id="KPC33786.1"/>
    </source>
</evidence>
<reference evidence="1 2" key="1">
    <citation type="submission" date="2015-07" db="EMBL/GenBank/DDBJ databases">
        <authorList>
            <person name="Noorani M."/>
        </authorList>
    </citation>
    <scope>NUCLEOTIDE SEQUENCE [LARGE SCALE GENOMIC DNA]</scope>
    <source>
        <strain evidence="1 2">0788_9</strain>
    </source>
</reference>
<dbReference type="EMBL" id="LGLN01000032">
    <property type="protein sequence ID" value="KPC33786.1"/>
    <property type="molecule type" value="Genomic_DNA"/>
</dbReference>
<name>A0A0N0XBN0_PSESX</name>
<organism evidence="1 2">
    <name type="scientific">Pseudomonas syringae pv. cilantro</name>
    <dbReference type="NCBI Taxonomy" id="81035"/>
    <lineage>
        <taxon>Bacteria</taxon>
        <taxon>Pseudomonadati</taxon>
        <taxon>Pseudomonadota</taxon>
        <taxon>Gammaproteobacteria</taxon>
        <taxon>Pseudomonadales</taxon>
        <taxon>Pseudomonadaceae</taxon>
        <taxon>Pseudomonas</taxon>
        <taxon>Pseudomonas syringae</taxon>
    </lineage>
</organism>
<comment type="caution">
    <text evidence="1">The sequence shown here is derived from an EMBL/GenBank/DDBJ whole genome shotgun (WGS) entry which is preliminary data.</text>
</comment>
<dbReference type="PATRIC" id="fig|81035.3.peg.991"/>
<sequence>MLEVGGGRRRGPDHALLYGLPSCFAVCRRCGLSKQTCINVFISGQSSYNLIRCRRNCQAGVVQRIAIAVIAYRRGRHAHAEHTL</sequence>
<gene>
    <name evidence="1" type="ORF">ABJ99_0927</name>
</gene>
<reference evidence="1 2" key="2">
    <citation type="submission" date="2015-10" db="EMBL/GenBank/DDBJ databases">
        <title>Comparative genomics and high-throughput reverse genetic screens identify a new phytobacterial MAMP and an Arabidopsis receptor required for immune elicitation.</title>
        <authorList>
            <person name="Mott G.A."/>
            <person name="Thakur S."/>
            <person name="Wang P.W."/>
            <person name="Desveaux D."/>
            <person name="Guttman D.S."/>
        </authorList>
    </citation>
    <scope>NUCLEOTIDE SEQUENCE [LARGE SCALE GENOMIC DNA]</scope>
    <source>
        <strain evidence="1 2">0788_9</strain>
    </source>
</reference>
<dbReference type="AlphaFoldDB" id="A0A0N0XBN0"/>
<proteinExistence type="predicted"/>
<protein>
    <submittedName>
        <fullName evidence="1">Uncharacterized protein</fullName>
    </submittedName>
</protein>
<dbReference type="Proteomes" id="UP000037891">
    <property type="component" value="Unassembled WGS sequence"/>
</dbReference>